<dbReference type="PROSITE" id="PS50006">
    <property type="entry name" value="FHA_DOMAIN"/>
    <property type="match status" value="1"/>
</dbReference>
<dbReference type="SUPFAM" id="SSF49879">
    <property type="entry name" value="SMAD/FHA domain"/>
    <property type="match status" value="1"/>
</dbReference>
<evidence type="ECO:0000313" key="2">
    <source>
        <dbReference type="EMBL" id="VAW92246.1"/>
    </source>
</evidence>
<dbReference type="EMBL" id="UOFT01000023">
    <property type="protein sequence ID" value="VAW92246.1"/>
    <property type="molecule type" value="Genomic_DNA"/>
</dbReference>
<evidence type="ECO:0000259" key="1">
    <source>
        <dbReference type="PROSITE" id="PS50006"/>
    </source>
</evidence>
<dbReference type="SMART" id="SM00240">
    <property type="entry name" value="FHA"/>
    <property type="match status" value="1"/>
</dbReference>
<dbReference type="EC" id="4.6.1.1" evidence="2"/>
<protein>
    <submittedName>
        <fullName evidence="2">Adenylate cyclase</fullName>
        <ecNumber evidence="2">4.6.1.1</ecNumber>
    </submittedName>
</protein>
<gene>
    <name evidence="2" type="ORF">MNBD_GAMMA23-284</name>
</gene>
<dbReference type="AlphaFoldDB" id="A0A3B1AHU8"/>
<feature type="domain" description="FHA" evidence="1">
    <location>
        <begin position="268"/>
        <end position="311"/>
    </location>
</feature>
<organism evidence="2">
    <name type="scientific">hydrothermal vent metagenome</name>
    <dbReference type="NCBI Taxonomy" id="652676"/>
    <lineage>
        <taxon>unclassified sequences</taxon>
        <taxon>metagenomes</taxon>
        <taxon>ecological metagenomes</taxon>
    </lineage>
</organism>
<dbReference type="Gene3D" id="2.60.200.20">
    <property type="match status" value="1"/>
</dbReference>
<dbReference type="GO" id="GO:0004016">
    <property type="term" value="F:adenylate cyclase activity"/>
    <property type="evidence" value="ECO:0007669"/>
    <property type="project" value="UniProtKB-EC"/>
</dbReference>
<sequence length="353" mass="40427">MGVLTELKLQAQSILHKEDAHSETPESLLELQRSRVIDSLRNVYDYMHELLDQLHLVKPVIPVDYQFNDELRIDGLEQKNYEIHVRSSYDDDVVGFLLKLECKDNISLSLDSSQSSQEYIRTIKNAGCLIAEQSTRNLELQGMIPVRIYFKSNFQENRVYVIIDNYTSIGSQQYSIKSEAINEQLLNEFGNLILRRESSFIELLENARSDSSQVVKIHDADSVDDLDRTTLTQNMSESRIKSLFTRGQHLYLTYRERITEVSSRSNDLMFGRSKGSNIIVDADCVSRHHAKLVYRKGKFVVVDQSTNGSFIKTQGGQEVFIQNEEYPLSGSGFISLGKTVSVDNEHLIYFSCQ</sequence>
<dbReference type="CDD" id="cd00060">
    <property type="entry name" value="FHA"/>
    <property type="match status" value="1"/>
</dbReference>
<name>A0A3B1AHU8_9ZZZZ</name>
<proteinExistence type="predicted"/>
<reference evidence="2" key="1">
    <citation type="submission" date="2018-06" db="EMBL/GenBank/DDBJ databases">
        <authorList>
            <person name="Zhirakovskaya E."/>
        </authorList>
    </citation>
    <scope>NUCLEOTIDE SEQUENCE</scope>
</reference>
<accession>A0A3B1AHU8</accession>
<dbReference type="InterPro" id="IPR008984">
    <property type="entry name" value="SMAD_FHA_dom_sf"/>
</dbReference>
<dbReference type="InterPro" id="IPR000253">
    <property type="entry name" value="FHA_dom"/>
</dbReference>
<dbReference type="Pfam" id="PF00498">
    <property type="entry name" value="FHA"/>
    <property type="match status" value="1"/>
</dbReference>
<keyword evidence="2" id="KW-0456">Lyase</keyword>